<evidence type="ECO:0000256" key="1">
    <source>
        <dbReference type="SAM" id="Phobius"/>
    </source>
</evidence>
<feature type="chain" id="PRO_5043053082" evidence="2">
    <location>
        <begin position="16"/>
        <end position="123"/>
    </location>
</feature>
<keyword evidence="1" id="KW-1133">Transmembrane helix</keyword>
<sequence length="123" mass="13307">MFLILILFLDVGLDADSSVMKFLGCDYNVQVSILVEESGVNWGRMKKAAIGCPIGRASSSVVGVHPSIDFSWCCPHTDTKTPMQSLVTAATCGVIGLLFVVIVSIASKVYEDAGMRIIYDTWN</sequence>
<dbReference type="EMBL" id="MU863880">
    <property type="protein sequence ID" value="KAK4204672.1"/>
    <property type="molecule type" value="Genomic_DNA"/>
</dbReference>
<keyword evidence="1" id="KW-0812">Transmembrane</keyword>
<gene>
    <name evidence="3" type="ORF">QBC40DRAFT_272182</name>
</gene>
<dbReference type="Proteomes" id="UP001303160">
    <property type="component" value="Unassembled WGS sequence"/>
</dbReference>
<protein>
    <submittedName>
        <fullName evidence="3">Uncharacterized protein</fullName>
    </submittedName>
</protein>
<dbReference type="AlphaFoldDB" id="A0AAN6XVX4"/>
<evidence type="ECO:0000256" key="2">
    <source>
        <dbReference type="SAM" id="SignalP"/>
    </source>
</evidence>
<comment type="caution">
    <text evidence="3">The sequence shown here is derived from an EMBL/GenBank/DDBJ whole genome shotgun (WGS) entry which is preliminary data.</text>
</comment>
<proteinExistence type="predicted"/>
<keyword evidence="2" id="KW-0732">Signal</keyword>
<feature type="signal peptide" evidence="2">
    <location>
        <begin position="1"/>
        <end position="15"/>
    </location>
</feature>
<reference evidence="3" key="1">
    <citation type="journal article" date="2023" name="Mol. Phylogenet. Evol.">
        <title>Genome-scale phylogeny and comparative genomics of the fungal order Sordariales.</title>
        <authorList>
            <person name="Hensen N."/>
            <person name="Bonometti L."/>
            <person name="Westerberg I."/>
            <person name="Brannstrom I.O."/>
            <person name="Guillou S."/>
            <person name="Cros-Aarteil S."/>
            <person name="Calhoun S."/>
            <person name="Haridas S."/>
            <person name="Kuo A."/>
            <person name="Mondo S."/>
            <person name="Pangilinan J."/>
            <person name="Riley R."/>
            <person name="LaButti K."/>
            <person name="Andreopoulos B."/>
            <person name="Lipzen A."/>
            <person name="Chen C."/>
            <person name="Yan M."/>
            <person name="Daum C."/>
            <person name="Ng V."/>
            <person name="Clum A."/>
            <person name="Steindorff A."/>
            <person name="Ohm R.A."/>
            <person name="Martin F."/>
            <person name="Silar P."/>
            <person name="Natvig D.O."/>
            <person name="Lalanne C."/>
            <person name="Gautier V."/>
            <person name="Ament-Velasquez S.L."/>
            <person name="Kruys A."/>
            <person name="Hutchinson M.I."/>
            <person name="Powell A.J."/>
            <person name="Barry K."/>
            <person name="Miller A.N."/>
            <person name="Grigoriev I.V."/>
            <person name="Debuchy R."/>
            <person name="Gladieux P."/>
            <person name="Hiltunen Thoren M."/>
            <person name="Johannesson H."/>
        </authorList>
    </citation>
    <scope>NUCLEOTIDE SEQUENCE</scope>
    <source>
        <strain evidence="3">CBS 315.58</strain>
    </source>
</reference>
<keyword evidence="4" id="KW-1185">Reference proteome</keyword>
<evidence type="ECO:0000313" key="4">
    <source>
        <dbReference type="Proteomes" id="UP001303160"/>
    </source>
</evidence>
<name>A0AAN6XVX4_9PEZI</name>
<accession>A0AAN6XVX4</accession>
<feature type="transmembrane region" description="Helical" evidence="1">
    <location>
        <begin position="86"/>
        <end position="106"/>
    </location>
</feature>
<reference evidence="3" key="2">
    <citation type="submission" date="2023-05" db="EMBL/GenBank/DDBJ databases">
        <authorList>
            <consortium name="Lawrence Berkeley National Laboratory"/>
            <person name="Steindorff A."/>
            <person name="Hensen N."/>
            <person name="Bonometti L."/>
            <person name="Westerberg I."/>
            <person name="Brannstrom I.O."/>
            <person name="Guillou S."/>
            <person name="Cros-Aarteil S."/>
            <person name="Calhoun S."/>
            <person name="Haridas S."/>
            <person name="Kuo A."/>
            <person name="Mondo S."/>
            <person name="Pangilinan J."/>
            <person name="Riley R."/>
            <person name="Labutti K."/>
            <person name="Andreopoulos B."/>
            <person name="Lipzen A."/>
            <person name="Chen C."/>
            <person name="Yanf M."/>
            <person name="Daum C."/>
            <person name="Ng V."/>
            <person name="Clum A."/>
            <person name="Ohm R."/>
            <person name="Martin F."/>
            <person name="Silar P."/>
            <person name="Natvig D."/>
            <person name="Lalanne C."/>
            <person name="Gautier V."/>
            <person name="Ament-Velasquez S.L."/>
            <person name="Kruys A."/>
            <person name="Hutchinson M.I."/>
            <person name="Powell A.J."/>
            <person name="Barry K."/>
            <person name="Miller A.N."/>
            <person name="Grigoriev I.V."/>
            <person name="Debuchy R."/>
            <person name="Gladieux P."/>
            <person name="Thoren M.H."/>
            <person name="Johannesson H."/>
        </authorList>
    </citation>
    <scope>NUCLEOTIDE SEQUENCE</scope>
    <source>
        <strain evidence="3">CBS 315.58</strain>
    </source>
</reference>
<organism evidence="3 4">
    <name type="scientific">Triangularia verruculosa</name>
    <dbReference type="NCBI Taxonomy" id="2587418"/>
    <lineage>
        <taxon>Eukaryota</taxon>
        <taxon>Fungi</taxon>
        <taxon>Dikarya</taxon>
        <taxon>Ascomycota</taxon>
        <taxon>Pezizomycotina</taxon>
        <taxon>Sordariomycetes</taxon>
        <taxon>Sordariomycetidae</taxon>
        <taxon>Sordariales</taxon>
        <taxon>Podosporaceae</taxon>
        <taxon>Triangularia</taxon>
    </lineage>
</organism>
<keyword evidence="1" id="KW-0472">Membrane</keyword>
<evidence type="ECO:0000313" key="3">
    <source>
        <dbReference type="EMBL" id="KAK4204672.1"/>
    </source>
</evidence>